<dbReference type="GO" id="GO:0005737">
    <property type="term" value="C:cytoplasm"/>
    <property type="evidence" value="ECO:0007669"/>
    <property type="project" value="UniProtKB-ARBA"/>
</dbReference>
<keyword evidence="3" id="KW-0648">Protein biosynthesis</keyword>
<dbReference type="PANTHER" id="PTHR43804:SF8">
    <property type="entry name" value="PEPTIDE CHAIN RELEASE FACTOR APG3, CHLOROPLASTIC"/>
    <property type="match status" value="1"/>
</dbReference>
<dbReference type="Pfam" id="PF00472">
    <property type="entry name" value="RF-1"/>
    <property type="match status" value="1"/>
</dbReference>
<dbReference type="GO" id="GO:0003747">
    <property type="term" value="F:translation release factor activity"/>
    <property type="evidence" value="ECO:0007669"/>
    <property type="project" value="InterPro"/>
</dbReference>
<dbReference type="Proteomes" id="UP000178612">
    <property type="component" value="Unassembled WGS sequence"/>
</dbReference>
<dbReference type="AlphaFoldDB" id="A0A1G2T3B7"/>
<evidence type="ECO:0000313" key="5">
    <source>
        <dbReference type="EMBL" id="OHA91309.1"/>
    </source>
</evidence>
<dbReference type="InterPro" id="IPR050057">
    <property type="entry name" value="Prokaryotic/Mito_RF"/>
</dbReference>
<dbReference type="InterPro" id="IPR005139">
    <property type="entry name" value="PCRF"/>
</dbReference>
<dbReference type="Gene3D" id="3.30.160.20">
    <property type="match status" value="1"/>
</dbReference>
<dbReference type="SMART" id="SM00937">
    <property type="entry name" value="PCRF"/>
    <property type="match status" value="1"/>
</dbReference>
<proteinExistence type="inferred from homology"/>
<keyword evidence="2" id="KW-0488">Methylation</keyword>
<evidence type="ECO:0000256" key="1">
    <source>
        <dbReference type="ARBA" id="ARBA00010835"/>
    </source>
</evidence>
<comment type="similarity">
    <text evidence="1">Belongs to the prokaryotic/mitochondrial release factor family.</text>
</comment>
<dbReference type="Pfam" id="PF03462">
    <property type="entry name" value="PCRF"/>
    <property type="match status" value="1"/>
</dbReference>
<feature type="domain" description="Prokaryotic-type class I peptide chain release factors" evidence="4">
    <location>
        <begin position="163"/>
        <end position="179"/>
    </location>
</feature>
<evidence type="ECO:0000256" key="2">
    <source>
        <dbReference type="ARBA" id="ARBA00022481"/>
    </source>
</evidence>
<organism evidence="5 6">
    <name type="scientific">Candidatus Zambryskibacteria bacterium RIFCSPHIGHO2_01_FULL_49_18</name>
    <dbReference type="NCBI Taxonomy" id="1802740"/>
    <lineage>
        <taxon>Bacteria</taxon>
        <taxon>Candidatus Zambryskiibacteriota</taxon>
    </lineage>
</organism>
<protein>
    <recommendedName>
        <fullName evidence="4">Prokaryotic-type class I peptide chain release factors domain-containing protein</fullName>
    </recommendedName>
</protein>
<dbReference type="InterPro" id="IPR000352">
    <property type="entry name" value="Pep_chain_release_fac_I"/>
</dbReference>
<dbReference type="Gene3D" id="3.30.70.1660">
    <property type="match status" value="1"/>
</dbReference>
<reference evidence="5 6" key="1">
    <citation type="journal article" date="2016" name="Nat. Commun.">
        <title>Thousands of microbial genomes shed light on interconnected biogeochemical processes in an aquifer system.</title>
        <authorList>
            <person name="Anantharaman K."/>
            <person name="Brown C.T."/>
            <person name="Hug L.A."/>
            <person name="Sharon I."/>
            <person name="Castelle C.J."/>
            <person name="Probst A.J."/>
            <person name="Thomas B.C."/>
            <person name="Singh A."/>
            <person name="Wilkins M.J."/>
            <person name="Karaoz U."/>
            <person name="Brodie E.L."/>
            <person name="Williams K.H."/>
            <person name="Hubbard S.S."/>
            <person name="Banfield J.F."/>
        </authorList>
    </citation>
    <scope>NUCLEOTIDE SEQUENCE [LARGE SCALE GENOMIC DNA]</scope>
</reference>
<comment type="caution">
    <text evidence="5">The sequence shown here is derived from an EMBL/GenBank/DDBJ whole genome shotgun (WGS) entry which is preliminary data.</text>
</comment>
<dbReference type="FunFam" id="3.30.160.20:FF:000004">
    <property type="entry name" value="Peptide chain release factor 1"/>
    <property type="match status" value="1"/>
</dbReference>
<name>A0A1G2T3B7_9BACT</name>
<evidence type="ECO:0000259" key="4">
    <source>
        <dbReference type="PROSITE" id="PS00745"/>
    </source>
</evidence>
<dbReference type="EMBL" id="MHVJ01000013">
    <property type="protein sequence ID" value="OHA91309.1"/>
    <property type="molecule type" value="Genomic_DNA"/>
</dbReference>
<dbReference type="PANTHER" id="PTHR43804">
    <property type="entry name" value="LD18447P"/>
    <property type="match status" value="1"/>
</dbReference>
<accession>A0A1G2T3B7</accession>
<evidence type="ECO:0000313" key="6">
    <source>
        <dbReference type="Proteomes" id="UP000178612"/>
    </source>
</evidence>
<sequence>MNVDIEKYKSNPKTAYLAQTYLQLQDDESRQMILAEMERILGEDSAGTDDAEFPNEIIMEIRAGAGGDEASIFARELADMYVSFARNQGWKVAELDNLSYEIHGKDAYKKLRFETGVHRVQRVPGTEKSGRIHTSTASVAILPVRKKTTIEIKPSDIEIETSRSGGAGGQNVNKVETAVRIIHKPTGIDVRSQSQRNQGANKEKAMEILIAKLERLKEEEEAKKYSGDRKAQIGTADRSEKIRTYNFLQDRITDHRINKSWHNIERIMKGEVESILKAMSEAGDI</sequence>
<dbReference type="PROSITE" id="PS00745">
    <property type="entry name" value="RF_PROK_I"/>
    <property type="match status" value="1"/>
</dbReference>
<evidence type="ECO:0000256" key="3">
    <source>
        <dbReference type="ARBA" id="ARBA00022917"/>
    </source>
</evidence>
<dbReference type="SUPFAM" id="SSF75620">
    <property type="entry name" value="Release factor"/>
    <property type="match status" value="1"/>
</dbReference>
<dbReference type="InterPro" id="IPR045853">
    <property type="entry name" value="Pep_chain_release_fac_I_sf"/>
</dbReference>
<gene>
    <name evidence="5" type="ORF">A2758_02510</name>
</gene>